<proteinExistence type="predicted"/>
<name>A0A2M4DHT6_ANODA</name>
<dbReference type="AlphaFoldDB" id="A0A2M4DHT6"/>
<evidence type="ECO:0000313" key="1">
    <source>
        <dbReference type="EMBL" id="MBW77122.1"/>
    </source>
</evidence>
<reference evidence="1" key="1">
    <citation type="submission" date="2018-01" db="EMBL/GenBank/DDBJ databases">
        <title>An insight into the sialome of Amazonian anophelines.</title>
        <authorList>
            <person name="Ribeiro J.M."/>
            <person name="Scarpassa V."/>
            <person name="Calvo E."/>
        </authorList>
    </citation>
    <scope>NUCLEOTIDE SEQUENCE</scope>
</reference>
<dbReference type="EMBL" id="GGFL01012944">
    <property type="protein sequence ID" value="MBW77122.1"/>
    <property type="molecule type" value="Transcribed_RNA"/>
</dbReference>
<accession>A0A2M4DHT6</accession>
<protein>
    <submittedName>
        <fullName evidence="1">Putative secreted protein</fullName>
    </submittedName>
</protein>
<sequence>MYNLCLLTILTTADGLVITFLLRTSLNYIAAINGHTDAYAKHLAFRTDSLQQDRKTPVSNRQRIWVYAEPMHSTR</sequence>
<organism evidence="1">
    <name type="scientific">Anopheles darlingi</name>
    <name type="common">Mosquito</name>
    <dbReference type="NCBI Taxonomy" id="43151"/>
    <lineage>
        <taxon>Eukaryota</taxon>
        <taxon>Metazoa</taxon>
        <taxon>Ecdysozoa</taxon>
        <taxon>Arthropoda</taxon>
        <taxon>Hexapoda</taxon>
        <taxon>Insecta</taxon>
        <taxon>Pterygota</taxon>
        <taxon>Neoptera</taxon>
        <taxon>Endopterygota</taxon>
        <taxon>Diptera</taxon>
        <taxon>Nematocera</taxon>
        <taxon>Culicoidea</taxon>
        <taxon>Culicidae</taxon>
        <taxon>Anophelinae</taxon>
        <taxon>Anopheles</taxon>
    </lineage>
</organism>